<dbReference type="HOGENOM" id="CLU_038897_8_1_3"/>
<accession>F4XZW9</accession>
<sequence length="65" mass="7323">MPSNYSYLVARPPPNLNVQLLKATSAISYQLSAISYQLSAISYQLSAISYQLMRTLREQLLNKIS</sequence>
<dbReference type="AlphaFoldDB" id="F4XZW9"/>
<proteinExistence type="predicted"/>
<evidence type="ECO:0000313" key="2">
    <source>
        <dbReference type="Proteomes" id="UP000003959"/>
    </source>
</evidence>
<name>F4XZW9_9CYAN</name>
<protein>
    <submittedName>
        <fullName evidence="1">Uncharacterized protein</fullName>
    </submittedName>
</protein>
<organism evidence="1 2">
    <name type="scientific">Moorena producens 3L</name>
    <dbReference type="NCBI Taxonomy" id="489825"/>
    <lineage>
        <taxon>Bacteria</taxon>
        <taxon>Bacillati</taxon>
        <taxon>Cyanobacteriota</taxon>
        <taxon>Cyanophyceae</taxon>
        <taxon>Coleofasciculales</taxon>
        <taxon>Coleofasciculaceae</taxon>
        <taxon>Moorena</taxon>
    </lineage>
</organism>
<dbReference type="Proteomes" id="UP000003959">
    <property type="component" value="Unassembled WGS sequence"/>
</dbReference>
<gene>
    <name evidence="1" type="ORF">LYNGBM3L_59140</name>
</gene>
<dbReference type="EMBL" id="GL890965">
    <property type="protein sequence ID" value="EGJ29887.1"/>
    <property type="molecule type" value="Genomic_DNA"/>
</dbReference>
<evidence type="ECO:0000313" key="1">
    <source>
        <dbReference type="EMBL" id="EGJ29887.1"/>
    </source>
</evidence>
<keyword evidence="2" id="KW-1185">Reference proteome</keyword>
<reference evidence="2" key="1">
    <citation type="journal article" date="2011" name="Proc. Natl. Acad. Sci. U.S.A.">
        <title>Genomic insights into the physiology and ecology of the marine filamentous cyanobacterium Lyngbya majuscula.</title>
        <authorList>
            <person name="Jones A.C."/>
            <person name="Monroe E.A."/>
            <person name="Podell S."/>
            <person name="Hess W.R."/>
            <person name="Klages S."/>
            <person name="Esquenazi E."/>
            <person name="Niessen S."/>
            <person name="Hoover H."/>
            <person name="Rothmann M."/>
            <person name="Lasken R.S."/>
            <person name="Yates J.R.III."/>
            <person name="Reinhardt R."/>
            <person name="Kube M."/>
            <person name="Burkart M.D."/>
            <person name="Allen E.E."/>
            <person name="Dorrestein P.C."/>
            <person name="Gerwick W.H."/>
            <person name="Gerwick L."/>
        </authorList>
    </citation>
    <scope>NUCLEOTIDE SEQUENCE [LARGE SCALE GENOMIC DNA]</scope>
    <source>
        <strain evidence="2">3L</strain>
    </source>
</reference>